<dbReference type="GO" id="GO:0000175">
    <property type="term" value="F:3'-5'-RNA exonuclease activity"/>
    <property type="evidence" value="ECO:0007669"/>
    <property type="project" value="TreeGrafter"/>
</dbReference>
<gene>
    <name evidence="3" type="ORF">D9613_007937</name>
</gene>
<feature type="domain" description="RNB" evidence="2">
    <location>
        <begin position="482"/>
        <end position="834"/>
    </location>
</feature>
<dbReference type="InterPro" id="IPR012340">
    <property type="entry name" value="NA-bd_OB-fold"/>
</dbReference>
<dbReference type="SMART" id="SM00955">
    <property type="entry name" value="RNB"/>
    <property type="match status" value="1"/>
</dbReference>
<protein>
    <recommendedName>
        <fullName evidence="2">RNB domain-containing protein</fullName>
    </recommendedName>
</protein>
<dbReference type="AlphaFoldDB" id="A0A8H4VL47"/>
<evidence type="ECO:0000256" key="1">
    <source>
        <dbReference type="SAM" id="MobiDB-lite"/>
    </source>
</evidence>
<organism evidence="3 4">
    <name type="scientific">Agrocybe pediades</name>
    <dbReference type="NCBI Taxonomy" id="84607"/>
    <lineage>
        <taxon>Eukaryota</taxon>
        <taxon>Fungi</taxon>
        <taxon>Dikarya</taxon>
        <taxon>Basidiomycota</taxon>
        <taxon>Agaricomycotina</taxon>
        <taxon>Agaricomycetes</taxon>
        <taxon>Agaricomycetidae</taxon>
        <taxon>Agaricales</taxon>
        <taxon>Agaricineae</taxon>
        <taxon>Strophariaceae</taxon>
        <taxon>Agrocybe</taxon>
    </lineage>
</organism>
<feature type="compositionally biased region" description="Basic residues" evidence="1">
    <location>
        <begin position="53"/>
        <end position="63"/>
    </location>
</feature>
<evidence type="ECO:0000313" key="3">
    <source>
        <dbReference type="EMBL" id="KAF4613602.1"/>
    </source>
</evidence>
<dbReference type="PANTHER" id="PTHR23355">
    <property type="entry name" value="RIBONUCLEASE"/>
    <property type="match status" value="1"/>
</dbReference>
<name>A0A8H4VL47_9AGAR</name>
<dbReference type="Proteomes" id="UP000521872">
    <property type="component" value="Unassembled WGS sequence"/>
</dbReference>
<dbReference type="PANTHER" id="PTHR23355:SF65">
    <property type="entry name" value="EXORIBONUCLEASE CYT-4, PUTATIVE (AFU_ORTHOLOGUE AFUA_7G01550)-RELATED"/>
    <property type="match status" value="1"/>
</dbReference>
<reference evidence="3 4" key="1">
    <citation type="submission" date="2019-12" db="EMBL/GenBank/DDBJ databases">
        <authorList>
            <person name="Floudas D."/>
            <person name="Bentzer J."/>
            <person name="Ahren D."/>
            <person name="Johansson T."/>
            <person name="Persson P."/>
            <person name="Tunlid A."/>
        </authorList>
    </citation>
    <scope>NUCLEOTIDE SEQUENCE [LARGE SCALE GENOMIC DNA]</scope>
    <source>
        <strain evidence="3 4">CBS 102.39</strain>
    </source>
</reference>
<sequence>MHRHCLRSTLSRCSGTSLPPLINARQLATTASVVPKAGPSTPAEPSKYDKHRGGAKKYKKKSSPKATSAKATHTKDKSVLGPSSNPKETAQAKPQPPLFDYSNLALSELLGSGDAGDADFGMEEFGGMNGFSPGTFVEIRKNNAVMQGIVLGEEIFNQKWMVYTLTERGMILGHYRADVFFSIPNLISADLAAQCGSVNIPTPAMNIARVEALKTLRALTSKVDRQAAGLQMRPMNIYVEVMAEDPTKWSTTTVKHVTELLYDRPLFMDYYMTHKYLMDNSLRYVAMPGYLKTQQFAVRPRRDIEEILAVREYIREYYEDGIQDSVYKTFVDKAKIAVKAFQNDKGRASGPLSQKPFPIRWNETEQVFIRFLLRSMQTTQSSQRDPYAVTRTSIVKDILQPKVDINDTVTLELLTKLGVTPKWFDPFEISVAVNPYGDFTNTKTFENEQKEIMLLSSQSKTKAGLVLGPLDLIPEDPLHSVRHDFGDMKAFVIDDPSAKELDDAVSLERIPSEPGNYWVHIHIADPTSVLHPNHALSKLARERYSTWYLAHKTYPLWSDTLVHNGGESLSLNQLDEKREAKAMTFSIKLDNDGDILDYKVRASIVRNIRQTTYQDVDDALGSLPLDKTFPFGGSEDIFRGKPLSAEEVADLKILQQLADKQAQRVIDSGVLMFSNPSASVTYKTKVPENLEVPSLRGSIFTGYPEAVYSVVDKCEIVHGSRQLVAEMAKLANRTSSRFLQDHGVPMLRRGMEPPIISEESREILAAIRSPRGSVPRQEIIKHFQLNPISQFTLETAAHYALGIPKGEGYVRATSPLRRFEDTIAHWQIQHILKGPNAPRKPPFVQDDLERLSTEMEAKEKLYKQVRKGQERYHALLYMKRLLESRELSTIRPLHRTLAWTQDLVKRNIFYNTPTVRVLLPELGVLAQLEDMPPGKRDMPLGTPLFVTLKSIDIGIRTTRMVVNLHPDSL</sequence>
<dbReference type="GO" id="GO:0003723">
    <property type="term" value="F:RNA binding"/>
    <property type="evidence" value="ECO:0007669"/>
    <property type="project" value="InterPro"/>
</dbReference>
<comment type="caution">
    <text evidence="3">The sequence shown here is derived from an EMBL/GenBank/DDBJ whole genome shotgun (WGS) entry which is preliminary data.</text>
</comment>
<dbReference type="GO" id="GO:0006402">
    <property type="term" value="P:mRNA catabolic process"/>
    <property type="evidence" value="ECO:0007669"/>
    <property type="project" value="TreeGrafter"/>
</dbReference>
<evidence type="ECO:0000313" key="4">
    <source>
        <dbReference type="Proteomes" id="UP000521872"/>
    </source>
</evidence>
<dbReference type="InterPro" id="IPR001900">
    <property type="entry name" value="RNase_II/R"/>
</dbReference>
<dbReference type="Pfam" id="PF00773">
    <property type="entry name" value="RNB"/>
    <property type="match status" value="1"/>
</dbReference>
<dbReference type="InterPro" id="IPR050180">
    <property type="entry name" value="RNR_Ribonuclease"/>
</dbReference>
<proteinExistence type="predicted"/>
<feature type="region of interest" description="Disordered" evidence="1">
    <location>
        <begin position="32"/>
        <end position="97"/>
    </location>
</feature>
<dbReference type="SUPFAM" id="SSF50249">
    <property type="entry name" value="Nucleic acid-binding proteins"/>
    <property type="match status" value="1"/>
</dbReference>
<evidence type="ECO:0000259" key="2">
    <source>
        <dbReference type="SMART" id="SM00955"/>
    </source>
</evidence>
<accession>A0A8H4VL47</accession>
<dbReference type="GO" id="GO:0000932">
    <property type="term" value="C:P-body"/>
    <property type="evidence" value="ECO:0007669"/>
    <property type="project" value="TreeGrafter"/>
</dbReference>
<keyword evidence="4" id="KW-1185">Reference proteome</keyword>
<dbReference type="EMBL" id="JAACJL010000045">
    <property type="protein sequence ID" value="KAF4613602.1"/>
    <property type="molecule type" value="Genomic_DNA"/>
</dbReference>